<organism evidence="4 5">
    <name type="scientific">Kitasatospora viridis</name>
    <dbReference type="NCBI Taxonomy" id="281105"/>
    <lineage>
        <taxon>Bacteria</taxon>
        <taxon>Bacillati</taxon>
        <taxon>Actinomycetota</taxon>
        <taxon>Actinomycetes</taxon>
        <taxon>Kitasatosporales</taxon>
        <taxon>Streptomycetaceae</taxon>
        <taxon>Kitasatospora</taxon>
    </lineage>
</organism>
<dbReference type="Proteomes" id="UP000317940">
    <property type="component" value="Unassembled WGS sequence"/>
</dbReference>
<dbReference type="InterPro" id="IPR009091">
    <property type="entry name" value="RCC1/BLIP-II"/>
</dbReference>
<sequence length="388" mass="39887">MNAVLTAWGDNTNGQLGDGSTTTQSSPLTVQGLEGVVTVEAGSGHVVALLEDGTAVAWGRNAFGQLGDGSVENQSRPVPVRGLRGIKQIEPGGGHTLFLLDDGTVWAAGAGFFGCLGPKYRAVQPVPVRVEELSGVRQIASGGGHALALLDDGTVWSWGRDDFGQLGDGPGADSRPGRSVQEHNGRSYPNRYVPALVEGLGEVRSIAAGGGHSLAVLADGSLAAWGCNDRGQLGDGTMNHRSSPVKTLELSGVASLACAYHHTLALLEDGTVRAFGVNDRGQLGDGTTTHRTSPVRVLGLRGAKAVVASGGGGDVDPGDMGHSMALLDDGTVWAWGCNDHGELGDGSTDEHQTPVRIPALSDIRHITAGGEVPHFRENPGGGYGLALR</sequence>
<dbReference type="PROSITE" id="PS00626">
    <property type="entry name" value="RCC1_2"/>
    <property type="match status" value="2"/>
</dbReference>
<proteinExistence type="predicted"/>
<evidence type="ECO:0000259" key="3">
    <source>
        <dbReference type="Pfam" id="PF25390"/>
    </source>
</evidence>
<dbReference type="Pfam" id="PF25390">
    <property type="entry name" value="WD40_RLD"/>
    <property type="match status" value="1"/>
</dbReference>
<gene>
    <name evidence="4" type="ORF">FHX73_11818</name>
</gene>
<dbReference type="InterPro" id="IPR000408">
    <property type="entry name" value="Reg_chr_condens"/>
</dbReference>
<dbReference type="PRINTS" id="PR00633">
    <property type="entry name" value="RCCNDNSATION"/>
</dbReference>
<dbReference type="Gene3D" id="2.130.10.30">
    <property type="entry name" value="Regulator of chromosome condensation 1/beta-lactamase-inhibitor protein II"/>
    <property type="match status" value="2"/>
</dbReference>
<evidence type="ECO:0000313" key="4">
    <source>
        <dbReference type="EMBL" id="TWF97043.1"/>
    </source>
</evidence>
<feature type="domain" description="RCC1-like" evidence="3">
    <location>
        <begin position="5"/>
        <end position="371"/>
    </location>
</feature>
<feature type="region of interest" description="Disordered" evidence="2">
    <location>
        <begin position="161"/>
        <end position="187"/>
    </location>
</feature>
<dbReference type="OrthoDB" id="9796385at2"/>
<dbReference type="AlphaFoldDB" id="A0A561UCF7"/>
<reference evidence="4 5" key="1">
    <citation type="submission" date="2019-06" db="EMBL/GenBank/DDBJ databases">
        <title>Sequencing the genomes of 1000 actinobacteria strains.</title>
        <authorList>
            <person name="Klenk H.-P."/>
        </authorList>
    </citation>
    <scope>NUCLEOTIDE SEQUENCE [LARGE SCALE GENOMIC DNA]</scope>
    <source>
        <strain evidence="4 5">DSM 44826</strain>
    </source>
</reference>
<accession>A0A561UCF7</accession>
<name>A0A561UCF7_9ACTN</name>
<dbReference type="SUPFAM" id="SSF50985">
    <property type="entry name" value="RCC1/BLIP-II"/>
    <property type="match status" value="2"/>
</dbReference>
<dbReference type="PANTHER" id="PTHR22870">
    <property type="entry name" value="REGULATOR OF CHROMOSOME CONDENSATION"/>
    <property type="match status" value="1"/>
</dbReference>
<evidence type="ECO:0000256" key="2">
    <source>
        <dbReference type="SAM" id="MobiDB-lite"/>
    </source>
</evidence>
<keyword evidence="5" id="KW-1185">Reference proteome</keyword>
<dbReference type="InterPro" id="IPR058923">
    <property type="entry name" value="RCC1-like_dom"/>
</dbReference>
<dbReference type="PROSITE" id="PS50012">
    <property type="entry name" value="RCC1_3"/>
    <property type="match status" value="7"/>
</dbReference>
<comment type="caution">
    <text evidence="4">The sequence shown here is derived from an EMBL/GenBank/DDBJ whole genome shotgun (WGS) entry which is preliminary data.</text>
</comment>
<dbReference type="InterPro" id="IPR051210">
    <property type="entry name" value="Ub_ligase/GEF_domain"/>
</dbReference>
<protein>
    <submittedName>
        <fullName evidence="4">Alpha-tubulin suppressor-like RCC1 family protein</fullName>
    </submittedName>
</protein>
<keyword evidence="1" id="KW-0677">Repeat</keyword>
<dbReference type="EMBL" id="VIWT01000001">
    <property type="protein sequence ID" value="TWF97043.1"/>
    <property type="molecule type" value="Genomic_DNA"/>
</dbReference>
<evidence type="ECO:0000313" key="5">
    <source>
        <dbReference type="Proteomes" id="UP000317940"/>
    </source>
</evidence>
<dbReference type="PANTHER" id="PTHR22870:SF408">
    <property type="entry name" value="OS09G0560450 PROTEIN"/>
    <property type="match status" value="1"/>
</dbReference>
<evidence type="ECO:0000256" key="1">
    <source>
        <dbReference type="ARBA" id="ARBA00022737"/>
    </source>
</evidence>
<dbReference type="RefSeq" id="WP_145903318.1">
    <property type="nucleotide sequence ID" value="NZ_BAAAMZ010000043.1"/>
</dbReference>